<keyword evidence="2" id="KW-1185">Reference proteome</keyword>
<proteinExistence type="predicted"/>
<reference evidence="1" key="1">
    <citation type="journal article" date="2019" name="bioRxiv">
        <title>The Genome of the Zebra Mussel, Dreissena polymorpha: A Resource for Invasive Species Research.</title>
        <authorList>
            <person name="McCartney M.A."/>
            <person name="Auch B."/>
            <person name="Kono T."/>
            <person name="Mallez S."/>
            <person name="Zhang Y."/>
            <person name="Obille A."/>
            <person name="Becker A."/>
            <person name="Abrahante J.E."/>
            <person name="Garbe J."/>
            <person name="Badalamenti J.P."/>
            <person name="Herman A."/>
            <person name="Mangelson H."/>
            <person name="Liachko I."/>
            <person name="Sullivan S."/>
            <person name="Sone E.D."/>
            <person name="Koren S."/>
            <person name="Silverstein K.A.T."/>
            <person name="Beckman K.B."/>
            <person name="Gohl D.M."/>
        </authorList>
    </citation>
    <scope>NUCLEOTIDE SEQUENCE</scope>
    <source>
        <strain evidence="1">Duluth1</strain>
        <tissue evidence="1">Whole animal</tissue>
    </source>
</reference>
<protein>
    <submittedName>
        <fullName evidence="1">Uncharacterized protein</fullName>
    </submittedName>
</protein>
<evidence type="ECO:0000313" key="2">
    <source>
        <dbReference type="Proteomes" id="UP000828390"/>
    </source>
</evidence>
<name>A0A9D4H7R4_DREPO</name>
<reference evidence="1" key="2">
    <citation type="submission" date="2020-11" db="EMBL/GenBank/DDBJ databases">
        <authorList>
            <person name="McCartney M.A."/>
            <person name="Auch B."/>
            <person name="Kono T."/>
            <person name="Mallez S."/>
            <person name="Becker A."/>
            <person name="Gohl D.M."/>
            <person name="Silverstein K.A.T."/>
            <person name="Koren S."/>
            <person name="Bechman K.B."/>
            <person name="Herman A."/>
            <person name="Abrahante J.E."/>
            <person name="Garbe J."/>
        </authorList>
    </citation>
    <scope>NUCLEOTIDE SEQUENCE</scope>
    <source>
        <strain evidence="1">Duluth1</strain>
        <tissue evidence="1">Whole animal</tissue>
    </source>
</reference>
<sequence>MPADSREMAEFDFHLQQSIVAFEELNSDLGVDVAILYSRLDLPQAGDDDALSPLQIRDDIIEWGHTWYVWCMR</sequence>
<accession>A0A9D4H7R4</accession>
<dbReference type="EMBL" id="JAIWYP010000005">
    <property type="protein sequence ID" value="KAH3826817.1"/>
    <property type="molecule type" value="Genomic_DNA"/>
</dbReference>
<evidence type="ECO:0000313" key="1">
    <source>
        <dbReference type="EMBL" id="KAH3826817.1"/>
    </source>
</evidence>
<comment type="caution">
    <text evidence="1">The sequence shown here is derived from an EMBL/GenBank/DDBJ whole genome shotgun (WGS) entry which is preliminary data.</text>
</comment>
<organism evidence="1 2">
    <name type="scientific">Dreissena polymorpha</name>
    <name type="common">Zebra mussel</name>
    <name type="synonym">Mytilus polymorpha</name>
    <dbReference type="NCBI Taxonomy" id="45954"/>
    <lineage>
        <taxon>Eukaryota</taxon>
        <taxon>Metazoa</taxon>
        <taxon>Spiralia</taxon>
        <taxon>Lophotrochozoa</taxon>
        <taxon>Mollusca</taxon>
        <taxon>Bivalvia</taxon>
        <taxon>Autobranchia</taxon>
        <taxon>Heteroconchia</taxon>
        <taxon>Euheterodonta</taxon>
        <taxon>Imparidentia</taxon>
        <taxon>Neoheterodontei</taxon>
        <taxon>Myida</taxon>
        <taxon>Dreissenoidea</taxon>
        <taxon>Dreissenidae</taxon>
        <taxon>Dreissena</taxon>
    </lineage>
</organism>
<dbReference type="Proteomes" id="UP000828390">
    <property type="component" value="Unassembled WGS sequence"/>
</dbReference>
<dbReference type="AlphaFoldDB" id="A0A9D4H7R4"/>
<gene>
    <name evidence="1" type="ORF">DPMN_128729</name>
</gene>